<evidence type="ECO:0000256" key="2">
    <source>
        <dbReference type="SAM" id="MobiDB-lite"/>
    </source>
</evidence>
<dbReference type="GO" id="GO:0004674">
    <property type="term" value="F:protein serine/threonine kinase activity"/>
    <property type="evidence" value="ECO:0007669"/>
    <property type="project" value="UniProtKB-KW"/>
</dbReference>
<dbReference type="AlphaFoldDB" id="A0A5J6HLI1"/>
<dbReference type="PANTHER" id="PTHR35526">
    <property type="entry name" value="ANTI-SIGMA-F FACTOR RSBW-RELATED"/>
    <property type="match status" value="1"/>
</dbReference>
<dbReference type="KEGG" id="salw:CP975_29145"/>
<dbReference type="InterPro" id="IPR003594">
    <property type="entry name" value="HATPase_dom"/>
</dbReference>
<feature type="compositionally biased region" description="Basic and acidic residues" evidence="2">
    <location>
        <begin position="86"/>
        <end position="95"/>
    </location>
</feature>
<evidence type="ECO:0000259" key="3">
    <source>
        <dbReference type="Pfam" id="PF13581"/>
    </source>
</evidence>
<dbReference type="Proteomes" id="UP000326553">
    <property type="component" value="Chromosome"/>
</dbReference>
<proteinExistence type="predicted"/>
<keyword evidence="1" id="KW-0418">Kinase</keyword>
<dbReference type="Gene3D" id="3.30.565.10">
    <property type="entry name" value="Histidine kinase-like ATPase, C-terminal domain"/>
    <property type="match status" value="1"/>
</dbReference>
<organism evidence="4 5">
    <name type="scientific">Streptomyces alboniger</name>
    <dbReference type="NCBI Taxonomy" id="132473"/>
    <lineage>
        <taxon>Bacteria</taxon>
        <taxon>Bacillati</taxon>
        <taxon>Actinomycetota</taxon>
        <taxon>Actinomycetes</taxon>
        <taxon>Kitasatosporales</taxon>
        <taxon>Streptomycetaceae</taxon>
        <taxon>Streptomyces</taxon>
        <taxon>Streptomyces aurantiacus group</taxon>
    </lineage>
</organism>
<keyword evidence="1" id="KW-0723">Serine/threonine-protein kinase</keyword>
<feature type="domain" description="Histidine kinase/HSP90-like ATPase" evidence="3">
    <location>
        <begin position="19"/>
        <end position="137"/>
    </location>
</feature>
<dbReference type="RefSeq" id="WP_055536404.1">
    <property type="nucleotide sequence ID" value="NZ_CP023695.1"/>
</dbReference>
<feature type="region of interest" description="Disordered" evidence="2">
    <location>
        <begin position="86"/>
        <end position="110"/>
    </location>
</feature>
<dbReference type="CDD" id="cd16936">
    <property type="entry name" value="HATPase_RsbW-like"/>
    <property type="match status" value="1"/>
</dbReference>
<gene>
    <name evidence="4" type="ORF">CP975_29145</name>
</gene>
<dbReference type="SUPFAM" id="SSF55874">
    <property type="entry name" value="ATPase domain of HSP90 chaperone/DNA topoisomerase II/histidine kinase"/>
    <property type="match status" value="1"/>
</dbReference>
<name>A0A5J6HLI1_STRAD</name>
<dbReference type="GO" id="GO:0005524">
    <property type="term" value="F:ATP binding"/>
    <property type="evidence" value="ECO:0007669"/>
    <property type="project" value="UniProtKB-KW"/>
</dbReference>
<keyword evidence="5" id="KW-1185">Reference proteome</keyword>
<keyword evidence="4" id="KW-0067">ATP-binding</keyword>
<dbReference type="PANTHER" id="PTHR35526:SF3">
    <property type="entry name" value="ANTI-SIGMA-F FACTOR RSBW"/>
    <property type="match status" value="1"/>
</dbReference>
<accession>A0A5J6HLI1</accession>
<evidence type="ECO:0000313" key="4">
    <source>
        <dbReference type="EMBL" id="QEV21076.1"/>
    </source>
</evidence>
<keyword evidence="4" id="KW-0547">Nucleotide-binding</keyword>
<protein>
    <submittedName>
        <fullName evidence="4">ATP-binding protein</fullName>
    </submittedName>
</protein>
<reference evidence="4 5" key="1">
    <citation type="submission" date="2017-09" db="EMBL/GenBank/DDBJ databases">
        <authorList>
            <person name="Lee N."/>
            <person name="Cho B.-K."/>
        </authorList>
    </citation>
    <scope>NUCLEOTIDE SEQUENCE [LARGE SCALE GENOMIC DNA]</scope>
    <source>
        <strain evidence="4 5">ATCC 12461</strain>
    </source>
</reference>
<keyword evidence="1" id="KW-0808">Transferase</keyword>
<dbReference type="InterPro" id="IPR036890">
    <property type="entry name" value="HATPase_C_sf"/>
</dbReference>
<dbReference type="OrthoDB" id="3473697at2"/>
<evidence type="ECO:0000256" key="1">
    <source>
        <dbReference type="ARBA" id="ARBA00022527"/>
    </source>
</evidence>
<evidence type="ECO:0000313" key="5">
    <source>
        <dbReference type="Proteomes" id="UP000326553"/>
    </source>
</evidence>
<dbReference type="EMBL" id="CP023695">
    <property type="protein sequence ID" value="QEV21076.1"/>
    <property type="molecule type" value="Genomic_DNA"/>
</dbReference>
<sequence length="156" mass="17199">MPTQARPATATREFTQRLSATPRGARLARRLARYHLNGWGIEYDSELSDTAEAIIAELGANAATHGRVPGRDFELRLTLSADTLRIEVTDTRTERMPPQTPEPPEPDEESGRGLVIVAALAAEWGVAARQVGKSVWAEIRAGQPVWCRRQSSRTRA</sequence>
<dbReference type="Pfam" id="PF13581">
    <property type="entry name" value="HATPase_c_2"/>
    <property type="match status" value="1"/>
</dbReference>
<dbReference type="InterPro" id="IPR050267">
    <property type="entry name" value="Anti-sigma-factor_SerPK"/>
</dbReference>